<evidence type="ECO:0000313" key="6">
    <source>
        <dbReference type="Proteomes" id="UP000271974"/>
    </source>
</evidence>
<comment type="caution">
    <text evidence="5">The sequence shown here is derived from an EMBL/GenBank/DDBJ whole genome shotgun (WGS) entry which is preliminary data.</text>
</comment>
<evidence type="ECO:0000256" key="2">
    <source>
        <dbReference type="ARBA" id="ARBA00022737"/>
    </source>
</evidence>
<dbReference type="Gene3D" id="4.10.1130.20">
    <property type="match status" value="2"/>
</dbReference>
<keyword evidence="1" id="KW-0479">Metal-binding</keyword>
<dbReference type="InterPro" id="IPR039790">
    <property type="entry name" value="CHRD1"/>
</dbReference>
<dbReference type="Proteomes" id="UP000271974">
    <property type="component" value="Unassembled WGS sequence"/>
</dbReference>
<dbReference type="PROSITE" id="PS51401">
    <property type="entry name" value="CHORD"/>
    <property type="match status" value="2"/>
</dbReference>
<dbReference type="Pfam" id="PF04968">
    <property type="entry name" value="CHORD"/>
    <property type="match status" value="2"/>
</dbReference>
<accession>A0A433TQV2</accession>
<feature type="domain" description="CHORD" evidence="4">
    <location>
        <begin position="148"/>
        <end position="195"/>
    </location>
</feature>
<keyword evidence="6" id="KW-1185">Reference proteome</keyword>
<keyword evidence="2" id="KW-0677">Repeat</keyword>
<organism evidence="5 6">
    <name type="scientific">Elysia chlorotica</name>
    <name type="common">Eastern emerald elysia</name>
    <name type="synonym">Sea slug</name>
    <dbReference type="NCBI Taxonomy" id="188477"/>
    <lineage>
        <taxon>Eukaryota</taxon>
        <taxon>Metazoa</taxon>
        <taxon>Spiralia</taxon>
        <taxon>Lophotrochozoa</taxon>
        <taxon>Mollusca</taxon>
        <taxon>Gastropoda</taxon>
        <taxon>Heterobranchia</taxon>
        <taxon>Euthyneura</taxon>
        <taxon>Panpulmonata</taxon>
        <taxon>Sacoglossa</taxon>
        <taxon>Placobranchoidea</taxon>
        <taxon>Plakobranchidae</taxon>
        <taxon>Elysia</taxon>
    </lineage>
</organism>
<dbReference type="STRING" id="188477.A0A433TQV2"/>
<dbReference type="PANTHER" id="PTHR46983:SF3">
    <property type="entry name" value="CHPADIPLOID STATE MAINTENANCE PROTEIN CHPA"/>
    <property type="match status" value="1"/>
</dbReference>
<evidence type="ECO:0000259" key="4">
    <source>
        <dbReference type="PROSITE" id="PS51401"/>
    </source>
</evidence>
<sequence length="195" mass="21859">MEEIYRCYNKGCGQDFTLKDNSEKACTYHPGGPIFHDALKGWSCCKKRVSDFTEFLNLKGCTVGWHSNVKPKEPEKQEKKVSCKLEITPEHRKPDAKPAERPPDDEDLVELKKTIGASLKTQLEKLNISEESTVASKNGKHSSISTACLFLGICHLFGGPMYIACTYHPGGPIFHDALKGWSCCKKRVSDFTEFL</sequence>
<dbReference type="AlphaFoldDB" id="A0A433TQV2"/>
<dbReference type="InterPro" id="IPR007051">
    <property type="entry name" value="CHORD_dom"/>
</dbReference>
<dbReference type="GO" id="GO:0046872">
    <property type="term" value="F:metal ion binding"/>
    <property type="evidence" value="ECO:0007669"/>
    <property type="project" value="UniProtKB-KW"/>
</dbReference>
<dbReference type="EMBL" id="RQTK01000224">
    <property type="protein sequence ID" value="RUS83937.1"/>
    <property type="molecule type" value="Genomic_DNA"/>
</dbReference>
<protein>
    <recommendedName>
        <fullName evidence="4">CHORD domain-containing protein</fullName>
    </recommendedName>
</protein>
<evidence type="ECO:0000313" key="5">
    <source>
        <dbReference type="EMBL" id="RUS83937.1"/>
    </source>
</evidence>
<feature type="non-terminal residue" evidence="5">
    <location>
        <position position="195"/>
    </location>
</feature>
<dbReference type="OrthoDB" id="10261079at2759"/>
<name>A0A433TQV2_ELYCH</name>
<feature type="domain" description="CHORD" evidence="4">
    <location>
        <begin position="7"/>
        <end position="66"/>
    </location>
</feature>
<keyword evidence="3" id="KW-0862">Zinc</keyword>
<evidence type="ECO:0000256" key="1">
    <source>
        <dbReference type="ARBA" id="ARBA00022723"/>
    </source>
</evidence>
<reference evidence="5 6" key="1">
    <citation type="submission" date="2019-01" db="EMBL/GenBank/DDBJ databases">
        <title>A draft genome assembly of the solar-powered sea slug Elysia chlorotica.</title>
        <authorList>
            <person name="Cai H."/>
            <person name="Li Q."/>
            <person name="Fang X."/>
            <person name="Li J."/>
            <person name="Curtis N.E."/>
            <person name="Altenburger A."/>
            <person name="Shibata T."/>
            <person name="Feng M."/>
            <person name="Maeda T."/>
            <person name="Schwartz J.A."/>
            <person name="Shigenobu S."/>
            <person name="Lundholm N."/>
            <person name="Nishiyama T."/>
            <person name="Yang H."/>
            <person name="Hasebe M."/>
            <person name="Li S."/>
            <person name="Pierce S.K."/>
            <person name="Wang J."/>
        </authorList>
    </citation>
    <scope>NUCLEOTIDE SEQUENCE [LARGE SCALE GENOMIC DNA]</scope>
    <source>
        <strain evidence="5">EC2010</strain>
        <tissue evidence="5">Whole organism of an adult</tissue>
    </source>
</reference>
<dbReference type="PANTHER" id="PTHR46983">
    <property type="entry name" value="CYSTEINE AND HISTIDINE-RICH DOMAIN-CONTAINING PROTEIN 1"/>
    <property type="match status" value="1"/>
</dbReference>
<gene>
    <name evidence="5" type="ORF">EGW08_008292</name>
</gene>
<evidence type="ECO:0000256" key="3">
    <source>
        <dbReference type="ARBA" id="ARBA00022833"/>
    </source>
</evidence>
<proteinExistence type="predicted"/>